<keyword evidence="3" id="KW-0255">Endonuclease</keyword>
<evidence type="ECO:0000313" key="10">
    <source>
        <dbReference type="EMBL" id="BAY20080.1"/>
    </source>
</evidence>
<dbReference type="GO" id="GO:0004519">
    <property type="term" value="F:endonuclease activity"/>
    <property type="evidence" value="ECO:0007669"/>
    <property type="project" value="UniProtKB-KW"/>
</dbReference>
<dbReference type="PANTHER" id="PTHR34353:SF2">
    <property type="entry name" value="CRISPR-ASSOCIATED ENDONUCLEASE CAS1 1"/>
    <property type="match status" value="1"/>
</dbReference>
<evidence type="ECO:0000256" key="4">
    <source>
        <dbReference type="ARBA" id="ARBA00022801"/>
    </source>
</evidence>
<proteinExistence type="predicted"/>
<keyword evidence="11" id="KW-1185">Reference proteome</keyword>
<organism evidence="10 11">
    <name type="scientific">Anabaenopsis circularis NIES-21</name>
    <dbReference type="NCBI Taxonomy" id="1085406"/>
    <lineage>
        <taxon>Bacteria</taxon>
        <taxon>Bacillati</taxon>
        <taxon>Cyanobacteriota</taxon>
        <taxon>Cyanophyceae</taxon>
        <taxon>Nostocales</taxon>
        <taxon>Nodulariaceae</taxon>
        <taxon>Anabaenopsis</taxon>
    </lineage>
</organism>
<dbReference type="PANTHER" id="PTHR34353">
    <property type="entry name" value="CRISPR-ASSOCIATED ENDONUCLEASE CAS1 1"/>
    <property type="match status" value="1"/>
</dbReference>
<keyword evidence="5" id="KW-0460">Magnesium</keyword>
<dbReference type="GO" id="GO:0043571">
    <property type="term" value="P:maintenance of CRISPR repeat elements"/>
    <property type="evidence" value="ECO:0007669"/>
    <property type="project" value="InterPro"/>
</dbReference>
<dbReference type="GO" id="GO:0051607">
    <property type="term" value="P:defense response to virus"/>
    <property type="evidence" value="ECO:0007669"/>
    <property type="project" value="UniProtKB-KW"/>
</dbReference>
<evidence type="ECO:0000256" key="2">
    <source>
        <dbReference type="ARBA" id="ARBA00022723"/>
    </source>
</evidence>
<reference evidence="10 11" key="1">
    <citation type="submission" date="2017-06" db="EMBL/GenBank/DDBJ databases">
        <title>Genome sequencing of cyanobaciteial culture collection at National Institute for Environmental Studies (NIES).</title>
        <authorList>
            <person name="Hirose Y."/>
            <person name="Shimura Y."/>
            <person name="Fujisawa T."/>
            <person name="Nakamura Y."/>
            <person name="Kawachi M."/>
        </authorList>
    </citation>
    <scope>NUCLEOTIDE SEQUENCE [LARGE SCALE GENOMIC DNA]</scope>
    <source>
        <strain evidence="10 11">NIES-21</strain>
        <plasmid evidence="11">Plasmid2 dna</plasmid>
    </source>
</reference>
<keyword evidence="4" id="KW-0378">Hydrolase</keyword>
<evidence type="ECO:0000256" key="3">
    <source>
        <dbReference type="ARBA" id="ARBA00022759"/>
    </source>
</evidence>
<evidence type="ECO:0000256" key="7">
    <source>
        <dbReference type="ARBA" id="ARBA00023125"/>
    </source>
</evidence>
<dbReference type="GO" id="GO:0046872">
    <property type="term" value="F:metal ion binding"/>
    <property type="evidence" value="ECO:0007669"/>
    <property type="project" value="UniProtKB-KW"/>
</dbReference>
<evidence type="ECO:0000256" key="8">
    <source>
        <dbReference type="ARBA" id="ARBA00023211"/>
    </source>
</evidence>
<dbReference type="Proteomes" id="UP000218287">
    <property type="component" value="Plasmid Plasmid2 dna"/>
</dbReference>
<dbReference type="Pfam" id="PF01867">
    <property type="entry name" value="Cas_Cas1"/>
    <property type="match status" value="1"/>
</dbReference>
<sequence>MSYRLLEESVKIAVENAGLNPTIGFWHKNQHQQQALIADLANEFKLYSDRVVIKVINKQAVVKEHFDQHGDKPG</sequence>
<dbReference type="Gene3D" id="1.20.120.920">
    <property type="entry name" value="CRISPR-associated endonuclease Cas1, C-terminal domain"/>
    <property type="match status" value="1"/>
</dbReference>
<dbReference type="EMBL" id="AP018176">
    <property type="protein sequence ID" value="BAY20080.1"/>
    <property type="molecule type" value="Genomic_DNA"/>
</dbReference>
<dbReference type="InterPro" id="IPR050646">
    <property type="entry name" value="Cas1"/>
</dbReference>
<keyword evidence="10" id="KW-0614">Plasmid</keyword>
<gene>
    <name evidence="10" type="ORF">NIES21_59500</name>
</gene>
<evidence type="ECO:0000256" key="5">
    <source>
        <dbReference type="ARBA" id="ARBA00022842"/>
    </source>
</evidence>
<geneLocation type="plasmid" evidence="11">
    <name>Plasmid2 dna</name>
</geneLocation>
<evidence type="ECO:0000256" key="6">
    <source>
        <dbReference type="ARBA" id="ARBA00023118"/>
    </source>
</evidence>
<protein>
    <submittedName>
        <fullName evidence="10">CRISPR-associated protein Cas1</fullName>
    </submittedName>
</protein>
<accession>A0A1Z4GRH7</accession>
<name>A0A1Z4GRH7_9CYAN</name>
<dbReference type="GO" id="GO:0003677">
    <property type="term" value="F:DNA binding"/>
    <property type="evidence" value="ECO:0007669"/>
    <property type="project" value="UniProtKB-KW"/>
</dbReference>
<dbReference type="AlphaFoldDB" id="A0A1Z4GRH7"/>
<evidence type="ECO:0000313" key="11">
    <source>
        <dbReference type="Proteomes" id="UP000218287"/>
    </source>
</evidence>
<dbReference type="InterPro" id="IPR002729">
    <property type="entry name" value="CRISPR-assoc_Cas1"/>
</dbReference>
<comment type="subunit">
    <text evidence="9">Homodimer, forms a heterotetramer with a Cas2 homodimer.</text>
</comment>
<dbReference type="GO" id="GO:0016787">
    <property type="term" value="F:hydrolase activity"/>
    <property type="evidence" value="ECO:0007669"/>
    <property type="project" value="UniProtKB-KW"/>
</dbReference>
<evidence type="ECO:0000256" key="9">
    <source>
        <dbReference type="ARBA" id="ARBA00038592"/>
    </source>
</evidence>
<keyword evidence="7" id="KW-0238">DNA-binding</keyword>
<dbReference type="InterPro" id="IPR042206">
    <property type="entry name" value="CRISPR-assoc_Cas1_C"/>
</dbReference>
<keyword evidence="8" id="KW-0464">Manganese</keyword>
<keyword evidence="6" id="KW-0051">Antiviral defense</keyword>
<keyword evidence="1" id="KW-0540">Nuclease</keyword>
<evidence type="ECO:0000256" key="1">
    <source>
        <dbReference type="ARBA" id="ARBA00022722"/>
    </source>
</evidence>
<keyword evidence="2" id="KW-0479">Metal-binding</keyword>